<dbReference type="EMBL" id="JAAGKO020000005">
    <property type="protein sequence ID" value="MDI5962210.1"/>
    <property type="molecule type" value="Genomic_DNA"/>
</dbReference>
<evidence type="ECO:0008006" key="3">
    <source>
        <dbReference type="Google" id="ProtNLM"/>
    </source>
</evidence>
<evidence type="ECO:0000313" key="2">
    <source>
        <dbReference type="Proteomes" id="UP001156398"/>
    </source>
</evidence>
<dbReference type="Proteomes" id="UP001156398">
    <property type="component" value="Unassembled WGS sequence"/>
</dbReference>
<dbReference type="RefSeq" id="WP_271322627.1">
    <property type="nucleotide sequence ID" value="NZ_JAAGKO020000005.1"/>
</dbReference>
<proteinExistence type="predicted"/>
<comment type="caution">
    <text evidence="1">The sequence shown here is derived from an EMBL/GenBank/DDBJ whole genome shotgun (WGS) entry which is preliminary data.</text>
</comment>
<gene>
    <name evidence="1" type="ORF">POF43_005670</name>
</gene>
<name>A0ABT6VUR6_9ACTN</name>
<keyword evidence="2" id="KW-1185">Reference proteome</keyword>
<evidence type="ECO:0000313" key="1">
    <source>
        <dbReference type="EMBL" id="MDI5962210.1"/>
    </source>
</evidence>
<accession>A0ABT6VUR6</accession>
<organism evidence="1 2">
    <name type="scientific">Streptantibioticus silvisoli</name>
    <dbReference type="NCBI Taxonomy" id="2705255"/>
    <lineage>
        <taxon>Bacteria</taxon>
        <taxon>Bacillati</taxon>
        <taxon>Actinomycetota</taxon>
        <taxon>Actinomycetes</taxon>
        <taxon>Kitasatosporales</taxon>
        <taxon>Streptomycetaceae</taxon>
        <taxon>Streptantibioticus</taxon>
    </lineage>
</organism>
<protein>
    <recommendedName>
        <fullName evidence="3">DUF1795 domain-containing protein</fullName>
    </recommendedName>
</protein>
<reference evidence="1 2" key="1">
    <citation type="submission" date="2023-05" db="EMBL/GenBank/DDBJ databases">
        <title>Streptantibioticus silvisoli sp. nov., acidotolerant actinomycetes 1 from pine litter.</title>
        <authorList>
            <person name="Swiecimska M."/>
            <person name="Golinska P."/>
            <person name="Sangal V."/>
            <person name="Wachnowicz B."/>
            <person name="Goodfellow M."/>
        </authorList>
    </citation>
    <scope>NUCLEOTIDE SEQUENCE [LARGE SCALE GENOMIC DNA]</scope>
    <source>
        <strain evidence="1 2">SL54</strain>
    </source>
</reference>
<sequence>MSAYSIVQIPGWETLSLHPRDHSALERRLTELAHGAVPAEVPRDTATPFRKEVRKELARVVAHAQAAGAGLIALPVETVDGSAVPASYTVSEWRDPDPDDVAPLDVLKAIASASAARTEIVEVDGRPALREETVELADPEAEPLATHAGRRVTYTVSAPDSRHFWVIFTFITLGDGNPDGPLAHLLTELFDAHLTTLRWKVRA</sequence>